<gene>
    <name evidence="1" type="ORF">Vadar_027515</name>
</gene>
<comment type="caution">
    <text evidence="1">The sequence shown here is derived from an EMBL/GenBank/DDBJ whole genome shotgun (WGS) entry which is preliminary data.</text>
</comment>
<proteinExistence type="predicted"/>
<name>A0ACB7Z6V5_9ERIC</name>
<protein>
    <submittedName>
        <fullName evidence="1">Uncharacterized protein</fullName>
    </submittedName>
</protein>
<evidence type="ECO:0000313" key="1">
    <source>
        <dbReference type="EMBL" id="KAH7861539.1"/>
    </source>
</evidence>
<dbReference type="EMBL" id="CM037154">
    <property type="protein sequence ID" value="KAH7861539.1"/>
    <property type="molecule type" value="Genomic_DNA"/>
</dbReference>
<keyword evidence="2" id="KW-1185">Reference proteome</keyword>
<accession>A0ACB7Z6V5</accession>
<reference evidence="1 2" key="1">
    <citation type="journal article" date="2021" name="Hortic Res">
        <title>High-quality reference genome and annotation aids understanding of berry development for evergreen blueberry (Vaccinium darrowii).</title>
        <authorList>
            <person name="Yu J."/>
            <person name="Hulse-Kemp A.M."/>
            <person name="Babiker E."/>
            <person name="Staton M."/>
        </authorList>
    </citation>
    <scope>NUCLEOTIDE SEQUENCE [LARGE SCALE GENOMIC DNA]</scope>
    <source>
        <strain evidence="2">cv. NJ 8807/NJ 8810</strain>
        <tissue evidence="1">Young leaf</tissue>
    </source>
</reference>
<evidence type="ECO:0000313" key="2">
    <source>
        <dbReference type="Proteomes" id="UP000828048"/>
    </source>
</evidence>
<organism evidence="1 2">
    <name type="scientific">Vaccinium darrowii</name>
    <dbReference type="NCBI Taxonomy" id="229202"/>
    <lineage>
        <taxon>Eukaryota</taxon>
        <taxon>Viridiplantae</taxon>
        <taxon>Streptophyta</taxon>
        <taxon>Embryophyta</taxon>
        <taxon>Tracheophyta</taxon>
        <taxon>Spermatophyta</taxon>
        <taxon>Magnoliopsida</taxon>
        <taxon>eudicotyledons</taxon>
        <taxon>Gunneridae</taxon>
        <taxon>Pentapetalae</taxon>
        <taxon>asterids</taxon>
        <taxon>Ericales</taxon>
        <taxon>Ericaceae</taxon>
        <taxon>Vaccinioideae</taxon>
        <taxon>Vaccinieae</taxon>
        <taxon>Vaccinium</taxon>
    </lineage>
</organism>
<dbReference type="Proteomes" id="UP000828048">
    <property type="component" value="Chromosome 4"/>
</dbReference>
<sequence>MMSKKMKGVALDSSVYGQFEVSKAKFKHQTLIQDYQELHEEVDAMKNKLETMKLRKLTLLAEVRFLRRRYKYLLNNNKAVKPSQGQELVQKNFFETQGRRTTKDKNHSRKDASRKVAPVVAVNKKEKISLAKEYARRNLSRVLDVNQMDRIRSGKEASLRYETPAFDLNQKDRMYGGKKATFRTRTPTFDVNQRERLYSGKETTPRIPPPSFNLNQMERTYIARENVTQNRAPVFDLNQISGEEESQDIYEPFRTDMSSKNLIGGGTDEQINDVNLPVCRNLGNGPNRMGKRKISWQDQVALKV</sequence>